<feature type="region of interest" description="Disordered" evidence="1">
    <location>
        <begin position="120"/>
        <end position="152"/>
    </location>
</feature>
<dbReference type="Proteomes" id="UP000570595">
    <property type="component" value="Unassembled WGS sequence"/>
</dbReference>
<reference evidence="4 5" key="1">
    <citation type="submission" date="2020-04" db="EMBL/GenBank/DDBJ databases">
        <title>Perkinsus olseni comparative genomics.</title>
        <authorList>
            <person name="Bogema D.R."/>
        </authorList>
    </citation>
    <scope>NUCLEOTIDE SEQUENCE [LARGE SCALE GENOMIC DNA]</scope>
    <source>
        <strain evidence="2">ATCC PRA-179</strain>
        <strain evidence="3">ATCC PRA-31</strain>
    </source>
</reference>
<protein>
    <submittedName>
        <fullName evidence="2">Uncharacterized protein</fullName>
    </submittedName>
</protein>
<feature type="compositionally biased region" description="Basic and acidic residues" evidence="1">
    <location>
        <begin position="132"/>
        <end position="152"/>
    </location>
</feature>
<sequence length="188" mass="21610">MSSHENAPVQPRCNVSGCTAKKELIHLKTCHHLVCVEHRPRDGRCCVCRTSVRSRQDMERVADDSNNGSLTSSRVAPTDWLIIMPTRSITDYIVEAGKFWETQRLNTYWQKFESEERDMARLEESGDLENSGEDRRSQKRAEQTYLKQELDSSRATNLQLEKRLSTGSADALRDAREFEVDDFDLSIP</sequence>
<evidence type="ECO:0000313" key="2">
    <source>
        <dbReference type="EMBL" id="KAF4666635.1"/>
    </source>
</evidence>
<dbReference type="EMBL" id="JABAHT010000069">
    <property type="protein sequence ID" value="KAF4666635.1"/>
    <property type="molecule type" value="Genomic_DNA"/>
</dbReference>
<organism evidence="2 4">
    <name type="scientific">Perkinsus olseni</name>
    <name type="common">Perkinsus atlanticus</name>
    <dbReference type="NCBI Taxonomy" id="32597"/>
    <lineage>
        <taxon>Eukaryota</taxon>
        <taxon>Sar</taxon>
        <taxon>Alveolata</taxon>
        <taxon>Perkinsozoa</taxon>
        <taxon>Perkinsea</taxon>
        <taxon>Perkinsida</taxon>
        <taxon>Perkinsidae</taxon>
        <taxon>Perkinsus</taxon>
    </lineage>
</organism>
<evidence type="ECO:0000313" key="3">
    <source>
        <dbReference type="EMBL" id="KAF4671637.1"/>
    </source>
</evidence>
<dbReference type="OrthoDB" id="10311956at2759"/>
<evidence type="ECO:0000313" key="4">
    <source>
        <dbReference type="Proteomes" id="UP000570595"/>
    </source>
</evidence>
<accession>A0A7J6M595</accession>
<dbReference type="Proteomes" id="UP000572268">
    <property type="component" value="Unassembled WGS sequence"/>
</dbReference>
<dbReference type="AlphaFoldDB" id="A0A7J6M595"/>
<dbReference type="EMBL" id="JABANN010000100">
    <property type="protein sequence ID" value="KAF4671637.1"/>
    <property type="molecule type" value="Genomic_DNA"/>
</dbReference>
<proteinExistence type="predicted"/>
<name>A0A7J6M595_PEROL</name>
<evidence type="ECO:0000313" key="5">
    <source>
        <dbReference type="Proteomes" id="UP000572268"/>
    </source>
</evidence>
<evidence type="ECO:0000256" key="1">
    <source>
        <dbReference type="SAM" id="MobiDB-lite"/>
    </source>
</evidence>
<comment type="caution">
    <text evidence="2">The sequence shown here is derived from an EMBL/GenBank/DDBJ whole genome shotgun (WGS) entry which is preliminary data.</text>
</comment>
<gene>
    <name evidence="3" type="ORF">FOL46_000134</name>
    <name evidence="2" type="ORF">FOZ61_009434</name>
</gene>